<organism evidence="9 10">
    <name type="scientific">Bombiscardovia nodaiensis</name>
    <dbReference type="NCBI Taxonomy" id="2932181"/>
    <lineage>
        <taxon>Bacteria</taxon>
        <taxon>Bacillati</taxon>
        <taxon>Actinomycetota</taxon>
        <taxon>Actinomycetes</taxon>
        <taxon>Bifidobacteriales</taxon>
        <taxon>Bifidobacteriaceae</taxon>
        <taxon>Bombiscardovia</taxon>
    </lineage>
</organism>
<feature type="transmembrane region" description="Helical" evidence="8">
    <location>
        <begin position="44"/>
        <end position="67"/>
    </location>
</feature>
<dbReference type="CDD" id="cd13962">
    <property type="entry name" value="PT_UbiA_UBIAD1"/>
    <property type="match status" value="1"/>
</dbReference>
<evidence type="ECO:0000256" key="8">
    <source>
        <dbReference type="SAM" id="Phobius"/>
    </source>
</evidence>
<keyword evidence="5 8" id="KW-0812">Transmembrane</keyword>
<evidence type="ECO:0000256" key="6">
    <source>
        <dbReference type="ARBA" id="ARBA00022989"/>
    </source>
</evidence>
<sequence>MARHWLTWPAFVELTEIYTAPLNIVWFAMGASIARYYYGLVNWANLGLCFTAIILFDLAVNITDNYYDYRHARDREGYARHTNVIGRLGLPLKGVFGLGLGLYLLSLIPAFVLVARTGWPIFLLGIVGYALGIFYTAGRFPINATPTGELAVAFSITYLVQLACVCLSVYGRYPLDWVLAGRTFAVCAPVVLIFFTIQLANNVADRDEDIANGRHTLAFYLGVARSLRLMRVLQAVGAVWPLVALLFGWVPWPAALSCLLLAPMWKGMQPFYVHPSKQQTYFPLIRAASLFFVGYTLLFALGVWLSW</sequence>
<feature type="transmembrane region" description="Helical" evidence="8">
    <location>
        <begin position="118"/>
        <end position="138"/>
    </location>
</feature>
<evidence type="ECO:0000256" key="4">
    <source>
        <dbReference type="ARBA" id="ARBA00022679"/>
    </source>
</evidence>
<accession>A0ABN6SBG2</accession>
<dbReference type="InterPro" id="IPR026046">
    <property type="entry name" value="UBIAD1"/>
</dbReference>
<dbReference type="Proteomes" id="UP001321766">
    <property type="component" value="Chromosome"/>
</dbReference>
<dbReference type="Gene3D" id="1.20.120.1780">
    <property type="entry name" value="UbiA prenyltransferase"/>
    <property type="match status" value="1"/>
</dbReference>
<comment type="pathway">
    <text evidence="2">Quinol/quinone metabolism; menaquinone biosynthesis.</text>
</comment>
<feature type="transmembrane region" description="Helical" evidence="8">
    <location>
        <begin position="239"/>
        <end position="262"/>
    </location>
</feature>
<feature type="transmembrane region" description="Helical" evidence="8">
    <location>
        <begin position="177"/>
        <end position="197"/>
    </location>
</feature>
<evidence type="ECO:0000256" key="1">
    <source>
        <dbReference type="ARBA" id="ARBA00004141"/>
    </source>
</evidence>
<keyword evidence="3" id="KW-0474">Menaquinone biosynthesis</keyword>
<feature type="transmembrane region" description="Helical" evidence="8">
    <location>
        <begin position="88"/>
        <end position="112"/>
    </location>
</feature>
<keyword evidence="7 8" id="KW-0472">Membrane</keyword>
<protein>
    <submittedName>
        <fullName evidence="9">Prenyltransferase</fullName>
    </submittedName>
</protein>
<name>A0ABN6SBG2_9BIFI</name>
<reference evidence="9 10" key="1">
    <citation type="journal article" date="2023" name="Microbiol. Spectr.">
        <title>Symbiosis of Carpenter Bees with Uncharacterized Lactic Acid Bacteria Showing NAD Auxotrophy.</title>
        <authorList>
            <person name="Kawasaki S."/>
            <person name="Ozawa K."/>
            <person name="Mori T."/>
            <person name="Yamamoto A."/>
            <person name="Ito M."/>
            <person name="Ohkuma M."/>
            <person name="Sakamoto M."/>
            <person name="Matsutani M."/>
        </authorList>
    </citation>
    <scope>NUCLEOTIDE SEQUENCE [LARGE SCALE GENOMIC DNA]</scope>
    <source>
        <strain evidence="9 10">Kim37-2</strain>
    </source>
</reference>
<dbReference type="Pfam" id="PF01040">
    <property type="entry name" value="UbiA"/>
    <property type="match status" value="1"/>
</dbReference>
<evidence type="ECO:0000313" key="10">
    <source>
        <dbReference type="Proteomes" id="UP001321766"/>
    </source>
</evidence>
<keyword evidence="4" id="KW-0808">Transferase</keyword>
<feature type="transmembrane region" description="Helical" evidence="8">
    <location>
        <begin position="283"/>
        <end position="305"/>
    </location>
</feature>
<dbReference type="EMBL" id="AP026798">
    <property type="protein sequence ID" value="BDR52582.1"/>
    <property type="molecule type" value="Genomic_DNA"/>
</dbReference>
<proteinExistence type="predicted"/>
<dbReference type="PANTHER" id="PTHR13929:SF0">
    <property type="entry name" value="UBIA PRENYLTRANSFERASE DOMAIN-CONTAINING PROTEIN 1"/>
    <property type="match status" value="1"/>
</dbReference>
<evidence type="ECO:0000256" key="7">
    <source>
        <dbReference type="ARBA" id="ARBA00023136"/>
    </source>
</evidence>
<dbReference type="PANTHER" id="PTHR13929">
    <property type="entry name" value="1,4-DIHYDROXY-2-NAPHTHOATE OCTAPRENYLTRANSFERASE"/>
    <property type="match status" value="1"/>
</dbReference>
<dbReference type="Gene3D" id="1.10.357.140">
    <property type="entry name" value="UbiA prenyltransferase"/>
    <property type="match status" value="1"/>
</dbReference>
<evidence type="ECO:0000256" key="5">
    <source>
        <dbReference type="ARBA" id="ARBA00022692"/>
    </source>
</evidence>
<evidence type="ECO:0000256" key="3">
    <source>
        <dbReference type="ARBA" id="ARBA00022428"/>
    </source>
</evidence>
<gene>
    <name evidence="9" type="ORF">KIM372_04890</name>
</gene>
<dbReference type="InterPro" id="IPR000537">
    <property type="entry name" value="UbiA_prenyltransferase"/>
</dbReference>
<evidence type="ECO:0000313" key="9">
    <source>
        <dbReference type="EMBL" id="BDR52582.1"/>
    </source>
</evidence>
<comment type="subcellular location">
    <subcellularLocation>
        <location evidence="1">Membrane</location>
        <topology evidence="1">Multi-pass membrane protein</topology>
    </subcellularLocation>
</comment>
<keyword evidence="6 8" id="KW-1133">Transmembrane helix</keyword>
<feature type="transmembrane region" description="Helical" evidence="8">
    <location>
        <begin position="150"/>
        <end position="171"/>
    </location>
</feature>
<dbReference type="InterPro" id="IPR044878">
    <property type="entry name" value="UbiA_sf"/>
</dbReference>
<evidence type="ECO:0000256" key="2">
    <source>
        <dbReference type="ARBA" id="ARBA00004863"/>
    </source>
</evidence>
<keyword evidence="10" id="KW-1185">Reference proteome</keyword>